<dbReference type="Gene3D" id="3.40.50.300">
    <property type="entry name" value="P-loop containing nucleotide triphosphate hydrolases"/>
    <property type="match status" value="1"/>
</dbReference>
<feature type="domain" description="Protein CR006 P-loop" evidence="2">
    <location>
        <begin position="25"/>
        <end position="738"/>
    </location>
</feature>
<name>A0A840AT37_9HYPH</name>
<dbReference type="SUPFAM" id="SSF52540">
    <property type="entry name" value="P-loop containing nucleoside triphosphate hydrolases"/>
    <property type="match status" value="1"/>
</dbReference>
<accession>A0A840AT37</accession>
<gene>
    <name evidence="3" type="ORF">GGR25_003471</name>
</gene>
<dbReference type="EMBL" id="JACIDS010000004">
    <property type="protein sequence ID" value="MBB3932413.1"/>
    <property type="molecule type" value="Genomic_DNA"/>
</dbReference>
<evidence type="ECO:0000313" key="4">
    <source>
        <dbReference type="Proteomes" id="UP000553963"/>
    </source>
</evidence>
<evidence type="ECO:0000256" key="1">
    <source>
        <dbReference type="SAM" id="MobiDB-lite"/>
    </source>
</evidence>
<dbReference type="InterPro" id="IPR026866">
    <property type="entry name" value="CR006_AAA"/>
</dbReference>
<dbReference type="AlphaFoldDB" id="A0A840AT37"/>
<dbReference type="Proteomes" id="UP000553963">
    <property type="component" value="Unassembled WGS sequence"/>
</dbReference>
<dbReference type="Pfam" id="PF13166">
    <property type="entry name" value="AAA_13"/>
    <property type="match status" value="1"/>
</dbReference>
<feature type="region of interest" description="Disordered" evidence="1">
    <location>
        <begin position="761"/>
        <end position="810"/>
    </location>
</feature>
<proteinExistence type="predicted"/>
<dbReference type="GO" id="GO:0006302">
    <property type="term" value="P:double-strand break repair"/>
    <property type="evidence" value="ECO:0007669"/>
    <property type="project" value="TreeGrafter"/>
</dbReference>
<reference evidence="3 4" key="1">
    <citation type="submission" date="2020-08" db="EMBL/GenBank/DDBJ databases">
        <title>Genomic Encyclopedia of Type Strains, Phase IV (KMG-IV): sequencing the most valuable type-strain genomes for metagenomic binning, comparative biology and taxonomic classification.</title>
        <authorList>
            <person name="Goeker M."/>
        </authorList>
    </citation>
    <scope>NUCLEOTIDE SEQUENCE [LARGE SCALE GENOMIC DNA]</scope>
    <source>
        <strain evidence="3 4">DSM 25966</strain>
    </source>
</reference>
<keyword evidence="4" id="KW-1185">Reference proteome</keyword>
<sequence>MAIIKNIRQLRGATVLAERNASTPSVEFRRFNLIYGFNGCGKSTLSRIFASLQQGALHQRLPDACTFEIEMDDGAKYSCPKSLTGLEKRVCVFNQDFVETNLRWAEGQASPIFTIGADQSDAAEKLKVTEGKLPAALALKASEAKIQGEREKAFGEYKKTTAHEISGRLRQAQRYEATQFNNDVKVGAVEGDLLSESDLEAATATCARSEAPAKVKLVDVPLAGLLVCLEAAADLCPKSIGSVVVEGLDAHPTMVQWVKHGLEYHTGHDINTCLYCGNEVSAARLDLLASAFDDKVSGFIASVQEAAKAGAEISALLDIAIAAVPAAAQLSAEFQPPFEAAAANLSKALAAALSLLDTALQALRAREAMPTTPVAVSLPPLAEMEDQIRALEVSCKAVNAICDQHAAMVDSFNEHQKKAREAIRKHYVAETDEAFKAHVAGIKEATTKATTASDAAYQLMADIDTLRAQVQQHGPAADRINALVKSYLGHAELTIVPVAKGYELHRLGALVRGAPSEGEKTAIAICYFLSTLSSEDRKIKDLIVVIDDPVSSLDTKAMNYASALLLNRLAKVGQLFVFTHNQPCMNEFKKAWKGWAKVEPDKPPTARLLFIDVAVPEGKAARTATLIELPKQLREFDSEYHYLFQKVLEFEKAGVGHSDYAFMMPNVLRRVLEVFLAFKVPRSGNVSDKLKTIGDRHDGIDPDRLRAIERLSQVESHSDNLDDLIAQSSMTVEESRDATLALIHLFEKVDADHLKDLRTHCKPAEPPQAAQPAPVAVPTSVPEPDASAPEPASTLETPTEGGPARQPETV</sequence>
<organism evidence="3 4">
    <name type="scientific">Kaistia hirudinis</name>
    <dbReference type="NCBI Taxonomy" id="1293440"/>
    <lineage>
        <taxon>Bacteria</taxon>
        <taxon>Pseudomonadati</taxon>
        <taxon>Pseudomonadota</taxon>
        <taxon>Alphaproteobacteria</taxon>
        <taxon>Hyphomicrobiales</taxon>
        <taxon>Kaistiaceae</taxon>
        <taxon>Kaistia</taxon>
    </lineage>
</organism>
<dbReference type="RefSeq" id="WP_183400048.1">
    <property type="nucleotide sequence ID" value="NZ_JACIDS010000004.1"/>
</dbReference>
<dbReference type="PANTHER" id="PTHR32182:SF22">
    <property type="entry name" value="ATP-DEPENDENT ENDONUCLEASE, OLD FAMILY-RELATED"/>
    <property type="match status" value="1"/>
</dbReference>
<dbReference type="InterPro" id="IPR027417">
    <property type="entry name" value="P-loop_NTPase"/>
</dbReference>
<dbReference type="GO" id="GO:0000731">
    <property type="term" value="P:DNA synthesis involved in DNA repair"/>
    <property type="evidence" value="ECO:0007669"/>
    <property type="project" value="TreeGrafter"/>
</dbReference>
<dbReference type="PANTHER" id="PTHR32182">
    <property type="entry name" value="DNA REPLICATION AND REPAIR PROTEIN RECF"/>
    <property type="match status" value="1"/>
</dbReference>
<evidence type="ECO:0000259" key="2">
    <source>
        <dbReference type="Pfam" id="PF13166"/>
    </source>
</evidence>
<feature type="compositionally biased region" description="Low complexity" evidence="1">
    <location>
        <begin position="767"/>
        <end position="793"/>
    </location>
</feature>
<comment type="caution">
    <text evidence="3">The sequence shown here is derived from an EMBL/GenBank/DDBJ whole genome shotgun (WGS) entry which is preliminary data.</text>
</comment>
<protein>
    <submittedName>
        <fullName evidence="3">Wobble nucleotide-excising tRNase</fullName>
    </submittedName>
</protein>
<evidence type="ECO:0000313" key="3">
    <source>
        <dbReference type="EMBL" id="MBB3932413.1"/>
    </source>
</evidence>